<protein>
    <submittedName>
        <fullName evidence="2">Uncharacterized protein</fullName>
    </submittedName>
</protein>
<evidence type="ECO:0000256" key="1">
    <source>
        <dbReference type="SAM" id="SignalP"/>
    </source>
</evidence>
<dbReference type="AlphaFoldDB" id="A0A523S4U1"/>
<evidence type="ECO:0000313" key="2">
    <source>
        <dbReference type="EMBL" id="TET13040.1"/>
    </source>
</evidence>
<dbReference type="Proteomes" id="UP000316360">
    <property type="component" value="Unassembled WGS sequence"/>
</dbReference>
<proteinExistence type="predicted"/>
<keyword evidence="1" id="KW-0732">Signal</keyword>
<evidence type="ECO:0000313" key="3">
    <source>
        <dbReference type="Proteomes" id="UP000316360"/>
    </source>
</evidence>
<accession>A0A523S4U1</accession>
<feature type="signal peptide" evidence="1">
    <location>
        <begin position="1"/>
        <end position="23"/>
    </location>
</feature>
<feature type="chain" id="PRO_5021875389" evidence="1">
    <location>
        <begin position="24"/>
        <end position="170"/>
    </location>
</feature>
<reference evidence="2 3" key="1">
    <citation type="submission" date="2019-03" db="EMBL/GenBank/DDBJ databases">
        <title>Metabolic potential of uncultured bacteria and archaea associated with petroleum seepage in deep-sea sediments.</title>
        <authorList>
            <person name="Dong X."/>
            <person name="Hubert C."/>
        </authorList>
    </citation>
    <scope>NUCLEOTIDE SEQUENCE [LARGE SCALE GENOMIC DNA]</scope>
    <source>
        <strain evidence="2">E44_bin7</strain>
    </source>
</reference>
<comment type="caution">
    <text evidence="2">The sequence shown here is derived from an EMBL/GenBank/DDBJ whole genome shotgun (WGS) entry which is preliminary data.</text>
</comment>
<gene>
    <name evidence="2" type="ORF">E3J84_00570</name>
</gene>
<sequence>MKKQLVFLLAEALTSALVGTAMAVSDTAIQSVTIIVEEIAQLDVVGGNISFTFANTGTTAGSLPTVSDDTATSLSWTSNVSANSRKITAQLSADYTTGIVLKATVTVAGGNGTTGGIQTLVLASAKDMVTGITNENVTGNTVTYNATASTMIIPVVSESKTVVWTLTETQ</sequence>
<name>A0A523S4U1_UNCAE</name>
<dbReference type="EMBL" id="SOKJ01000032">
    <property type="protein sequence ID" value="TET13040.1"/>
    <property type="molecule type" value="Genomic_DNA"/>
</dbReference>
<organism evidence="2 3">
    <name type="scientific">Aerophobetes bacterium</name>
    <dbReference type="NCBI Taxonomy" id="2030807"/>
    <lineage>
        <taxon>Bacteria</taxon>
        <taxon>Candidatus Aerophobota</taxon>
    </lineage>
</organism>